<dbReference type="Proteomes" id="UP000293377">
    <property type="component" value="Unassembled WGS sequence"/>
</dbReference>
<dbReference type="RefSeq" id="WP_129992535.1">
    <property type="nucleotide sequence ID" value="NZ_QOHL01000004.1"/>
</dbReference>
<reference evidence="4 5" key="1">
    <citation type="submission" date="2018-06" db="EMBL/GenBank/DDBJ databases">
        <title>Complete Genome Sequence of Ehrlichia minasensis Isolated From Cattle.</title>
        <authorList>
            <person name="Aguiar D.M."/>
            <person name="Araujo J.P.A.Jr."/>
            <person name="Nakazato L."/>
            <person name="Bard E."/>
            <person name="Cabezas-Cruz A."/>
        </authorList>
    </citation>
    <scope>NUCLEOTIDE SEQUENCE [LARGE SCALE GENOMIC DNA]</scope>
    <source>
        <strain evidence="4 5">B11</strain>
    </source>
</reference>
<accession>A0A4V2BQR6</accession>
<organism evidence="4 5">
    <name type="scientific">Ehrlichia minasensis</name>
    <dbReference type="NCBI Taxonomy" id="1242993"/>
    <lineage>
        <taxon>Bacteria</taxon>
        <taxon>Pseudomonadati</taxon>
        <taxon>Pseudomonadota</taxon>
        <taxon>Alphaproteobacteria</taxon>
        <taxon>Rickettsiales</taxon>
        <taxon>Anaplasmataceae</taxon>
        <taxon>Ehrlichia</taxon>
    </lineage>
</organism>
<sequence>MKDHYRIALLVAAILVLIFLILLMTSIFLIMIYRHNKRVMQAIECPAIDSTDLELGEASDNEECNDIDRDLLYCDEESENESIRGGLFLNAQTITDEESNSVPPSTPNVDQETSDAAGIQQINRAMQTQETLDVKERMQVDEHAKNVESDTNESFAPIINTSREGLASYSCLVEEVIDDDLNLSAQHSAFGSVGSSSIQSNAHDVTQETHIIGREETAVQIQETLSVTKTARQDISGKLFNDIGSSVSKGMASFVTTSYDEALDDKLADLETDDDSDSCLLCSGTKKKVPYSDGTLYSDSEDEKALGVYSSHVKPDPFSEASNRRTYDGVFAQAIEEGLERISSRLQNKSVSAAQGDSIKDYTGGNLNPAVGVPGNAGSVGDNNSMLFSLGTTTGSKHSDISVLSSVNPVANYTTGIREEEYVAKSKKTLVIKDMSQSEYVVLPDEEEHVSFAEYPTVIYSDTESDDNEEKCAVGYKQKGSTEFSLSTNQEHLKYETNMSTGQGIVDCGKTTKNCFVTLPDDVSTVQNAANNSEANIHERTTLVDVVDPESFSLNDGDSKTIVLDNAAITNAFDLAEKSSIEDALAKSTATVSTPEIPQELHTSVVESNSVSQKFVEPIAFDSEKKSSSSVVSAGFSSENVSTATIKSEPLNEALDQSISASLGKELVPYAVGSVVDAAEDSFDVNMSGENKQLSDVLPREKTVFRIAYSVSSGSKNTFVGQINHGSITCMVNFAANEIDRRDSRDANSDIGFVDRFLQPRFAYGLQQLFAYNQVSMLYPRHTNPGMIGFRARFLQQGLSQQLHGLQRTVVGNFGESITDMSVKPVTVISSPAGMQRELPVGTDSHLANSCVIQEFIEPEFTVDSEEKLEGQEEKKAVAVIGSAAGTQRELPVGTDSHLANSSGRQELILSVAAFDLAEESYIKCTEENPAPIISTSEIQGSTKTVYQSASSVDQELALSPTGFGVAKAPSNIDTSKETKQRSSVSQSDENALKTMYVVSNGIKNVCVNKVKNGISFISSGFNTAARKINVLYPHIANPNIGDRSKFLQPRLSRELEQYLSGLQQTNVQVCAVDQGVEDLATSATQSIDTTEMKGRLFDESICHPVNDNVSQKSIEPTSAAVFDLEKDFFMENASAKPAAAIIDTSEIQKELPTGTNNHLASSSVSEKLIGSTISCILSPVEISNSQTCEAALTVPVVERVASTIKDDTQCLPLINNGYELLIYNLIEEKKKQGNVTSKSNVDGVVREQATLLVDCYEKIKLHMKALKMDFVDIDSVGSEDTSLVLLEERDRSVTKKLLLSIIKNISPVFVRIFSGGNVADNEWKLLEVLLNDRKICENFYLKRILCYYAVIIEYTSVLNKECKKLLDQKLKISGKIEKKRAEIDKAVVSDGKQHGKFGLSKFKPSVATLKKELSALNANFGSSAVLLSECEAKIKQLENERIALIENNSDYIDSLVSCIISDFGIYDDKANNIVKNCCTIGNFILNGTGKDLEMLGLVLKCSIADASNVVKNVISRMKQINSKKAALLNTRQTRGMLLGSTTNGYEVVSACGNVRSV</sequence>
<keyword evidence="1" id="KW-0175">Coiled coil</keyword>
<keyword evidence="3" id="KW-0472">Membrane</keyword>
<evidence type="ECO:0000256" key="3">
    <source>
        <dbReference type="SAM" id="Phobius"/>
    </source>
</evidence>
<gene>
    <name evidence="4" type="ORF">DRF75_01415</name>
</gene>
<comment type="caution">
    <text evidence="4">The sequence shown here is derived from an EMBL/GenBank/DDBJ whole genome shotgun (WGS) entry which is preliminary data.</text>
</comment>
<keyword evidence="3" id="KW-0812">Transmembrane</keyword>
<keyword evidence="5" id="KW-1185">Reference proteome</keyword>
<evidence type="ECO:0000256" key="1">
    <source>
        <dbReference type="SAM" id="Coils"/>
    </source>
</evidence>
<protein>
    <submittedName>
        <fullName evidence="4">Uncharacterized protein</fullName>
    </submittedName>
</protein>
<evidence type="ECO:0000313" key="4">
    <source>
        <dbReference type="EMBL" id="RZB12914.1"/>
    </source>
</evidence>
<name>A0A4V2BQR6_9RICK</name>
<keyword evidence="3" id="KW-1133">Transmembrane helix</keyword>
<evidence type="ECO:0000313" key="5">
    <source>
        <dbReference type="Proteomes" id="UP000293377"/>
    </source>
</evidence>
<proteinExistence type="predicted"/>
<evidence type="ECO:0000256" key="2">
    <source>
        <dbReference type="SAM" id="MobiDB-lite"/>
    </source>
</evidence>
<feature type="region of interest" description="Disordered" evidence="2">
    <location>
        <begin position="969"/>
        <end position="988"/>
    </location>
</feature>
<feature type="coiled-coil region" evidence="1">
    <location>
        <begin position="1428"/>
        <end position="1455"/>
    </location>
</feature>
<dbReference type="EMBL" id="QOHL01000004">
    <property type="protein sequence ID" value="RZB12914.1"/>
    <property type="molecule type" value="Genomic_DNA"/>
</dbReference>
<feature type="transmembrane region" description="Helical" evidence="3">
    <location>
        <begin position="7"/>
        <end position="33"/>
    </location>
</feature>